<protein>
    <submittedName>
        <fullName evidence="5">Response regulator transcription factor</fullName>
    </submittedName>
</protein>
<evidence type="ECO:0000259" key="4">
    <source>
        <dbReference type="PROSITE" id="PS50043"/>
    </source>
</evidence>
<evidence type="ECO:0000256" key="1">
    <source>
        <dbReference type="ARBA" id="ARBA00023015"/>
    </source>
</evidence>
<dbReference type="InterPro" id="IPR000792">
    <property type="entry name" value="Tscrpt_reg_LuxR_C"/>
</dbReference>
<evidence type="ECO:0000256" key="2">
    <source>
        <dbReference type="ARBA" id="ARBA00023125"/>
    </source>
</evidence>
<keyword evidence="1" id="KW-0805">Transcription regulation</keyword>
<dbReference type="InterPro" id="IPR016032">
    <property type="entry name" value="Sig_transdc_resp-reg_C-effctor"/>
</dbReference>
<dbReference type="RefSeq" id="WP_404676010.1">
    <property type="nucleotide sequence ID" value="NZ_JBJDOT010000025.1"/>
</dbReference>
<evidence type="ECO:0000256" key="3">
    <source>
        <dbReference type="ARBA" id="ARBA00023163"/>
    </source>
</evidence>
<dbReference type="PANTHER" id="PTHR44688">
    <property type="entry name" value="DNA-BINDING TRANSCRIPTIONAL ACTIVATOR DEVR_DOSR"/>
    <property type="match status" value="1"/>
</dbReference>
<dbReference type="PANTHER" id="PTHR44688:SF16">
    <property type="entry name" value="DNA-BINDING TRANSCRIPTIONAL ACTIVATOR DEVR_DOSR"/>
    <property type="match status" value="1"/>
</dbReference>
<dbReference type="Pfam" id="PF00196">
    <property type="entry name" value="GerE"/>
    <property type="match status" value="1"/>
</dbReference>
<keyword evidence="6" id="KW-1185">Reference proteome</keyword>
<sequence length="237" mass="27329">MFQGRDAMIQPTSVFIKTVFKMPVRSQCYPYLIKTLDAFFSKVKMDDSLPHNDNRNEFDLFLIDSSGCNWQNLIPADLLALAKVKPVIVFNAHSDAICEKNLLLNNFKGVFYNNDLPEDVFTGLMRIINDELWFSRKVISSTFNEMLAMVSRFEPHSNYDADSEHEALSNLTKREKSVIHLLAQGANNHSIAERLNISDHTVKTHLYSAFKKTNSRNRIELSNWAQRYMAVRLPLHD</sequence>
<dbReference type="Gene3D" id="1.10.10.10">
    <property type="entry name" value="Winged helix-like DNA-binding domain superfamily/Winged helix DNA-binding domain"/>
    <property type="match status" value="1"/>
</dbReference>
<dbReference type="PROSITE" id="PS50043">
    <property type="entry name" value="HTH_LUXR_2"/>
    <property type="match status" value="1"/>
</dbReference>
<gene>
    <name evidence="5" type="ORF">ACI2JU_16765</name>
</gene>
<dbReference type="PRINTS" id="PR00038">
    <property type="entry name" value="HTHLUXR"/>
</dbReference>
<dbReference type="SMART" id="SM00421">
    <property type="entry name" value="HTH_LUXR"/>
    <property type="match status" value="1"/>
</dbReference>
<dbReference type="Proteomes" id="UP001620262">
    <property type="component" value="Unassembled WGS sequence"/>
</dbReference>
<organism evidence="5 6">
    <name type="scientific">Pseudoalteromonas rhizosphaerae</name>
    <dbReference type="NCBI Taxonomy" id="2518973"/>
    <lineage>
        <taxon>Bacteria</taxon>
        <taxon>Pseudomonadati</taxon>
        <taxon>Pseudomonadota</taxon>
        <taxon>Gammaproteobacteria</taxon>
        <taxon>Alteromonadales</taxon>
        <taxon>Pseudoalteromonadaceae</taxon>
        <taxon>Pseudoalteromonas</taxon>
    </lineage>
</organism>
<comment type="caution">
    <text evidence="5">The sequence shown here is derived from an EMBL/GenBank/DDBJ whole genome shotgun (WGS) entry which is preliminary data.</text>
</comment>
<feature type="domain" description="HTH luxR-type" evidence="4">
    <location>
        <begin position="164"/>
        <end position="229"/>
    </location>
</feature>
<proteinExistence type="predicted"/>
<name>A0ABW8L0F5_9GAMM</name>
<evidence type="ECO:0000313" key="6">
    <source>
        <dbReference type="Proteomes" id="UP001620262"/>
    </source>
</evidence>
<accession>A0ABW8L0F5</accession>
<reference evidence="5 6" key="1">
    <citation type="submission" date="2024-11" db="EMBL/GenBank/DDBJ databases">
        <title>The Natural Products Discovery Center: Release of the First 8490 Sequenced Strains for Exploring Actinobacteria Biosynthetic Diversity.</title>
        <authorList>
            <person name="Kalkreuter E."/>
            <person name="Kautsar S.A."/>
            <person name="Yang D."/>
            <person name="Bader C.D."/>
            <person name="Teijaro C.N."/>
            <person name="Fluegel L."/>
            <person name="Davis C.M."/>
            <person name="Simpson J.R."/>
            <person name="Lauterbach L."/>
            <person name="Steele A.D."/>
            <person name="Gui C."/>
            <person name="Meng S."/>
            <person name="Li G."/>
            <person name="Viehrig K."/>
            <person name="Ye F."/>
            <person name="Su P."/>
            <person name="Kiefer A.F."/>
            <person name="Nichols A."/>
            <person name="Cepeda A.J."/>
            <person name="Yan W."/>
            <person name="Fan B."/>
            <person name="Jiang Y."/>
            <person name="Adhikari A."/>
            <person name="Zheng C.-J."/>
            <person name="Schuster L."/>
            <person name="Cowan T.M."/>
            <person name="Smanski M.J."/>
            <person name="Chevrette M.G."/>
            <person name="De Carvalho L.P.S."/>
            <person name="Shen B."/>
        </authorList>
    </citation>
    <scope>NUCLEOTIDE SEQUENCE [LARGE SCALE GENOMIC DNA]</scope>
    <source>
        <strain evidence="5 6">NPDC078403</strain>
    </source>
</reference>
<evidence type="ECO:0000313" key="5">
    <source>
        <dbReference type="EMBL" id="MFK3865512.1"/>
    </source>
</evidence>
<dbReference type="InterPro" id="IPR036388">
    <property type="entry name" value="WH-like_DNA-bd_sf"/>
</dbReference>
<dbReference type="PROSITE" id="PS00622">
    <property type="entry name" value="HTH_LUXR_1"/>
    <property type="match status" value="1"/>
</dbReference>
<keyword evidence="3" id="KW-0804">Transcription</keyword>
<dbReference type="Gene3D" id="3.40.50.2300">
    <property type="match status" value="1"/>
</dbReference>
<dbReference type="CDD" id="cd06170">
    <property type="entry name" value="LuxR_C_like"/>
    <property type="match status" value="1"/>
</dbReference>
<dbReference type="SUPFAM" id="SSF46894">
    <property type="entry name" value="C-terminal effector domain of the bipartite response regulators"/>
    <property type="match status" value="1"/>
</dbReference>
<dbReference type="EMBL" id="JBJDOT010000025">
    <property type="protein sequence ID" value="MFK3865512.1"/>
    <property type="molecule type" value="Genomic_DNA"/>
</dbReference>
<keyword evidence="2" id="KW-0238">DNA-binding</keyword>